<dbReference type="PROSITE" id="PS51379">
    <property type="entry name" value="4FE4S_FER_2"/>
    <property type="match status" value="1"/>
</dbReference>
<dbReference type="InterPro" id="IPR001041">
    <property type="entry name" value="2Fe-2S_ferredoxin-type"/>
</dbReference>
<keyword evidence="10" id="KW-0249">Electron transport</keyword>
<comment type="catalytic activity">
    <reaction evidence="15 16">
        <text>a quinone + succinate = fumarate + a quinol</text>
        <dbReference type="Rhea" id="RHEA:40523"/>
        <dbReference type="ChEBI" id="CHEBI:24646"/>
        <dbReference type="ChEBI" id="CHEBI:29806"/>
        <dbReference type="ChEBI" id="CHEBI:30031"/>
        <dbReference type="ChEBI" id="CHEBI:132124"/>
        <dbReference type="EC" id="1.3.5.1"/>
    </reaction>
</comment>
<dbReference type="PROSITE" id="PS00198">
    <property type="entry name" value="4FE4S_FER_1"/>
    <property type="match status" value="1"/>
</dbReference>
<evidence type="ECO:0000256" key="11">
    <source>
        <dbReference type="ARBA" id="ARBA00023002"/>
    </source>
</evidence>
<evidence type="ECO:0000256" key="1">
    <source>
        <dbReference type="ARBA" id="ARBA00004894"/>
    </source>
</evidence>
<evidence type="ECO:0000256" key="15">
    <source>
        <dbReference type="ARBA" id="ARBA00049220"/>
    </source>
</evidence>
<evidence type="ECO:0000259" key="17">
    <source>
        <dbReference type="PROSITE" id="PS51085"/>
    </source>
</evidence>
<dbReference type="InterPro" id="IPR050573">
    <property type="entry name" value="SDH/FRD_Iron-Sulfur"/>
</dbReference>
<dbReference type="Gene3D" id="1.10.1060.10">
    <property type="entry name" value="Alpha-helical ferredoxin"/>
    <property type="match status" value="1"/>
</dbReference>
<dbReference type="NCBIfam" id="NF004616">
    <property type="entry name" value="PRK05950.1"/>
    <property type="match status" value="1"/>
</dbReference>
<keyword evidence="5" id="KW-0813">Transport</keyword>
<comment type="pathway">
    <text evidence="1">Carbohydrate metabolism; tricarboxylic acid cycle; fumarate from succinate (bacterial route): step 1/1.</text>
</comment>
<dbReference type="FunFam" id="1.10.1060.10:FF:000001">
    <property type="entry name" value="Succinate dehydrogenase iron-sulfur subunit SdhB"/>
    <property type="match status" value="1"/>
</dbReference>
<dbReference type="AlphaFoldDB" id="A0A366H903"/>
<dbReference type="RefSeq" id="WP_113934229.1">
    <property type="nucleotide sequence ID" value="NZ_JACCEU010000006.1"/>
</dbReference>
<dbReference type="PROSITE" id="PS51085">
    <property type="entry name" value="2FE2S_FER_2"/>
    <property type="match status" value="1"/>
</dbReference>
<evidence type="ECO:0000256" key="10">
    <source>
        <dbReference type="ARBA" id="ARBA00022982"/>
    </source>
</evidence>
<dbReference type="GO" id="GO:0008177">
    <property type="term" value="F:succinate dehydrogenase (quinone) activity"/>
    <property type="evidence" value="ECO:0007669"/>
    <property type="project" value="UniProtKB-EC"/>
</dbReference>
<dbReference type="GO" id="GO:0051539">
    <property type="term" value="F:4 iron, 4 sulfur cluster binding"/>
    <property type="evidence" value="ECO:0007669"/>
    <property type="project" value="UniProtKB-KW"/>
</dbReference>
<dbReference type="SUPFAM" id="SSF46548">
    <property type="entry name" value="alpha-helical ferredoxin"/>
    <property type="match status" value="1"/>
</dbReference>
<dbReference type="InterPro" id="IPR036010">
    <property type="entry name" value="2Fe-2S_ferredoxin-like_sf"/>
</dbReference>
<sequence>MSQKRIVKFEIYRYDPDKDERPYMQKLEVELQPTDKMLLDALIRIKSDVDDSLALRRSCREGVCGSDAMNINGKNGLACTTNLLDVKEPIVLRPLPGLPVVRDLIVDMTDFFNQYHSIKPYLINNQPPPEKERLQTPEARDELNGLYECILCACCSTACPSFWWNPDKFVGPAGLLQAYRFIADSRDEATGERLDNLEDPYRLFRCHTIMNCTSVCPKGLNPSEAIGKIKELLVRRSF</sequence>
<evidence type="ECO:0000256" key="13">
    <source>
        <dbReference type="ARBA" id="ARBA00023014"/>
    </source>
</evidence>
<comment type="similarity">
    <text evidence="2 16">Belongs to the succinate dehydrogenase/fumarate reductase iron-sulfur protein family.</text>
</comment>
<feature type="domain" description="4Fe-4S ferredoxin-type" evidence="18">
    <location>
        <begin position="139"/>
        <end position="169"/>
    </location>
</feature>
<dbReference type="NCBIfam" id="TIGR00384">
    <property type="entry name" value="dhsB"/>
    <property type="match status" value="1"/>
</dbReference>
<dbReference type="GO" id="GO:0046872">
    <property type="term" value="F:metal ion binding"/>
    <property type="evidence" value="ECO:0007669"/>
    <property type="project" value="UniProtKB-KW"/>
</dbReference>
<dbReference type="GO" id="GO:0051537">
    <property type="term" value="F:2 iron, 2 sulfur cluster binding"/>
    <property type="evidence" value="ECO:0007669"/>
    <property type="project" value="UniProtKB-KW"/>
</dbReference>
<evidence type="ECO:0000256" key="2">
    <source>
        <dbReference type="ARBA" id="ARBA00009433"/>
    </source>
</evidence>
<evidence type="ECO:0000259" key="18">
    <source>
        <dbReference type="PROSITE" id="PS51379"/>
    </source>
</evidence>
<evidence type="ECO:0000256" key="7">
    <source>
        <dbReference type="ARBA" id="ARBA00022532"/>
    </source>
</evidence>
<organism evidence="19 20">
    <name type="scientific">Eoetvoesiella caeni</name>
    <dbReference type="NCBI Taxonomy" id="645616"/>
    <lineage>
        <taxon>Bacteria</taxon>
        <taxon>Pseudomonadati</taxon>
        <taxon>Pseudomonadota</taxon>
        <taxon>Betaproteobacteria</taxon>
        <taxon>Burkholderiales</taxon>
        <taxon>Alcaligenaceae</taxon>
        <taxon>Eoetvoesiella</taxon>
    </lineage>
</organism>
<keyword evidence="7" id="KW-0816">Tricarboxylic acid cycle</keyword>
<evidence type="ECO:0000256" key="9">
    <source>
        <dbReference type="ARBA" id="ARBA00022723"/>
    </source>
</evidence>
<keyword evidence="9 16" id="KW-0479">Metal-binding</keyword>
<comment type="cofactor">
    <cofactor evidence="16">
        <name>[2Fe-2S] cluster</name>
        <dbReference type="ChEBI" id="CHEBI:190135"/>
    </cofactor>
    <text evidence="16">Binds 1 [2Fe-2S] cluster.</text>
</comment>
<evidence type="ECO:0000256" key="4">
    <source>
        <dbReference type="ARBA" id="ARBA00022131"/>
    </source>
</evidence>
<dbReference type="Gene3D" id="3.10.20.30">
    <property type="match status" value="1"/>
</dbReference>
<evidence type="ECO:0000256" key="3">
    <source>
        <dbReference type="ARBA" id="ARBA00012792"/>
    </source>
</evidence>
<keyword evidence="20" id="KW-1185">Reference proteome</keyword>
<proteinExistence type="inferred from homology"/>
<dbReference type="InterPro" id="IPR012675">
    <property type="entry name" value="Beta-grasp_dom_sf"/>
</dbReference>
<evidence type="ECO:0000313" key="20">
    <source>
        <dbReference type="Proteomes" id="UP000253628"/>
    </source>
</evidence>
<dbReference type="EMBL" id="QNRQ01000009">
    <property type="protein sequence ID" value="RBP37536.1"/>
    <property type="molecule type" value="Genomic_DNA"/>
</dbReference>
<dbReference type="GO" id="GO:0006099">
    <property type="term" value="P:tricarboxylic acid cycle"/>
    <property type="evidence" value="ECO:0007669"/>
    <property type="project" value="UniProtKB-KW"/>
</dbReference>
<dbReference type="InterPro" id="IPR009051">
    <property type="entry name" value="Helical_ferredxn"/>
</dbReference>
<dbReference type="PANTHER" id="PTHR11921:SF29">
    <property type="entry name" value="SUCCINATE DEHYDROGENASE [UBIQUINONE] IRON-SULFUR SUBUNIT, MITOCHONDRIAL"/>
    <property type="match status" value="1"/>
</dbReference>
<evidence type="ECO:0000256" key="6">
    <source>
        <dbReference type="ARBA" id="ARBA00022485"/>
    </source>
</evidence>
<dbReference type="InterPro" id="IPR017900">
    <property type="entry name" value="4Fe4S_Fe_S_CS"/>
</dbReference>
<gene>
    <name evidence="19" type="ORF">DFR37_109101</name>
</gene>
<dbReference type="InterPro" id="IPR004489">
    <property type="entry name" value="Succ_DH/fum_Rdtase_Fe-S"/>
</dbReference>
<comment type="caution">
    <text evidence="19">The sequence shown here is derived from an EMBL/GenBank/DDBJ whole genome shotgun (WGS) entry which is preliminary data.</text>
</comment>
<evidence type="ECO:0000256" key="12">
    <source>
        <dbReference type="ARBA" id="ARBA00023004"/>
    </source>
</evidence>
<dbReference type="Proteomes" id="UP000253628">
    <property type="component" value="Unassembled WGS sequence"/>
</dbReference>
<dbReference type="Pfam" id="PF13534">
    <property type="entry name" value="Fer4_17"/>
    <property type="match status" value="1"/>
</dbReference>
<evidence type="ECO:0000313" key="19">
    <source>
        <dbReference type="EMBL" id="RBP37536.1"/>
    </source>
</evidence>
<keyword evidence="13 16" id="KW-0411">Iron-sulfur</keyword>
<keyword evidence="12 16" id="KW-0408">Iron</keyword>
<evidence type="ECO:0000256" key="5">
    <source>
        <dbReference type="ARBA" id="ARBA00022448"/>
    </source>
</evidence>
<dbReference type="Pfam" id="PF13085">
    <property type="entry name" value="Fer2_3"/>
    <property type="match status" value="1"/>
</dbReference>
<dbReference type="GO" id="GO:0009055">
    <property type="term" value="F:electron transfer activity"/>
    <property type="evidence" value="ECO:0007669"/>
    <property type="project" value="InterPro"/>
</dbReference>
<evidence type="ECO:0000256" key="8">
    <source>
        <dbReference type="ARBA" id="ARBA00022714"/>
    </source>
</evidence>
<reference evidence="19 20" key="1">
    <citation type="submission" date="2018-06" db="EMBL/GenBank/DDBJ databases">
        <title>Genomic Encyclopedia of Type Strains, Phase IV (KMG-IV): sequencing the most valuable type-strain genomes for metagenomic binning, comparative biology and taxonomic classification.</title>
        <authorList>
            <person name="Goeker M."/>
        </authorList>
    </citation>
    <scope>NUCLEOTIDE SEQUENCE [LARGE SCALE GENOMIC DNA]</scope>
    <source>
        <strain evidence="19 20">DSM 25520</strain>
    </source>
</reference>
<keyword evidence="8 16" id="KW-0001">2Fe-2S</keyword>
<dbReference type="InterPro" id="IPR025192">
    <property type="entry name" value="Succ_DH/fum_Rdtase_N"/>
</dbReference>
<feature type="domain" description="2Fe-2S ferredoxin-type" evidence="17">
    <location>
        <begin position="7"/>
        <end position="98"/>
    </location>
</feature>
<name>A0A366H903_9BURK</name>
<dbReference type="EC" id="1.3.5.1" evidence="3 16"/>
<dbReference type="GO" id="GO:0022904">
    <property type="term" value="P:respiratory electron transport chain"/>
    <property type="evidence" value="ECO:0007669"/>
    <property type="project" value="TreeGrafter"/>
</dbReference>
<accession>A0A366H903</accession>
<keyword evidence="14 16" id="KW-0003">3Fe-4S</keyword>
<dbReference type="GO" id="GO:0051538">
    <property type="term" value="F:3 iron, 4 sulfur cluster binding"/>
    <property type="evidence" value="ECO:0007669"/>
    <property type="project" value="UniProtKB-KW"/>
</dbReference>
<dbReference type="InterPro" id="IPR017896">
    <property type="entry name" value="4Fe4S_Fe-S-bd"/>
</dbReference>
<comment type="cofactor">
    <cofactor evidence="16">
        <name>[4Fe-4S] cluster</name>
        <dbReference type="ChEBI" id="CHEBI:49883"/>
    </cofactor>
    <text evidence="16">Binds 1 [4Fe-4S] cluster.</text>
</comment>
<dbReference type="SUPFAM" id="SSF54292">
    <property type="entry name" value="2Fe-2S ferredoxin-like"/>
    <property type="match status" value="1"/>
</dbReference>
<evidence type="ECO:0000256" key="14">
    <source>
        <dbReference type="ARBA" id="ARBA00023291"/>
    </source>
</evidence>
<dbReference type="OrthoDB" id="9804391at2"/>
<keyword evidence="6 16" id="KW-0004">4Fe-4S</keyword>
<comment type="cofactor">
    <cofactor evidence="16">
        <name>[3Fe-4S] cluster</name>
        <dbReference type="ChEBI" id="CHEBI:21137"/>
    </cofactor>
    <text evidence="16">Binds 1 [3Fe-4S] cluster.</text>
</comment>
<dbReference type="PANTHER" id="PTHR11921">
    <property type="entry name" value="SUCCINATE DEHYDROGENASE IRON-SULFUR PROTEIN"/>
    <property type="match status" value="1"/>
</dbReference>
<protein>
    <recommendedName>
        <fullName evidence="4 16">Succinate dehydrogenase iron-sulfur subunit</fullName>
        <ecNumber evidence="3 16">1.3.5.1</ecNumber>
    </recommendedName>
</protein>
<evidence type="ECO:0000256" key="16">
    <source>
        <dbReference type="RuleBase" id="RU361237"/>
    </source>
</evidence>
<keyword evidence="11" id="KW-0560">Oxidoreductase</keyword>